<dbReference type="AlphaFoldDB" id="A0AA85BCL5"/>
<proteinExistence type="predicted"/>
<organism evidence="1 2">
    <name type="scientific">Schistosoma mattheei</name>
    <dbReference type="NCBI Taxonomy" id="31246"/>
    <lineage>
        <taxon>Eukaryota</taxon>
        <taxon>Metazoa</taxon>
        <taxon>Spiralia</taxon>
        <taxon>Lophotrochozoa</taxon>
        <taxon>Platyhelminthes</taxon>
        <taxon>Trematoda</taxon>
        <taxon>Digenea</taxon>
        <taxon>Strigeidida</taxon>
        <taxon>Schistosomatoidea</taxon>
        <taxon>Schistosomatidae</taxon>
        <taxon>Schistosoma</taxon>
    </lineage>
</organism>
<reference evidence="2" key="1">
    <citation type="submission" date="2023-11" db="UniProtKB">
        <authorList>
            <consortium name="WormBaseParasite"/>
        </authorList>
    </citation>
    <scope>IDENTIFICATION</scope>
</reference>
<dbReference type="WBParaSite" id="SMTH1_44800.1">
    <property type="protein sequence ID" value="SMTH1_44800.1"/>
    <property type="gene ID" value="SMTH1_44800"/>
</dbReference>
<protein>
    <submittedName>
        <fullName evidence="2">Uncharacterized protein</fullName>
    </submittedName>
</protein>
<evidence type="ECO:0000313" key="2">
    <source>
        <dbReference type="WBParaSite" id="SMTH1_44800.1"/>
    </source>
</evidence>
<dbReference type="Proteomes" id="UP000050791">
    <property type="component" value="Unassembled WGS sequence"/>
</dbReference>
<name>A0AA85BCL5_9TREM</name>
<sequence length="67" mass="7899">MVSLSGDRLGRLTFITLQTVQENKDKHFVYNSNIGIHLKINKTKCLKISYRINKFHIRKENCDANEY</sequence>
<evidence type="ECO:0000313" key="1">
    <source>
        <dbReference type="Proteomes" id="UP000050791"/>
    </source>
</evidence>
<accession>A0AA85BCL5</accession>